<dbReference type="OMA" id="CPYQIVI"/>
<reference evidence="2" key="1">
    <citation type="journal article" date="2007" name="Science">
        <title>Draft genome of the filarial nematode parasite Brugia malayi.</title>
        <authorList>
            <person name="Ghedin E."/>
            <person name="Wang S."/>
            <person name="Spiro D."/>
            <person name="Caler E."/>
            <person name="Zhao Q."/>
            <person name="Crabtree J."/>
            <person name="Allen J.E."/>
            <person name="Delcher A.L."/>
            <person name="Guiliano D.B."/>
            <person name="Miranda-Saavedra D."/>
            <person name="Angiuoli S.V."/>
            <person name="Creasy T."/>
            <person name="Amedeo P."/>
            <person name="Haas B."/>
            <person name="El-Sayed N.M."/>
            <person name="Wortman J.R."/>
            <person name="Feldblyum T."/>
            <person name="Tallon L."/>
            <person name="Schatz M."/>
            <person name="Shumway M."/>
            <person name="Koo H."/>
            <person name="Salzberg S.L."/>
            <person name="Schobel S."/>
            <person name="Pertea M."/>
            <person name="Pop M."/>
            <person name="White O."/>
            <person name="Barton G.J."/>
            <person name="Carlow C.K."/>
            <person name="Crawford M.J."/>
            <person name="Daub J."/>
            <person name="Dimmic M.W."/>
            <person name="Estes C.F."/>
            <person name="Foster J.M."/>
            <person name="Ganatra M."/>
            <person name="Gregory W.F."/>
            <person name="Johnson N.M."/>
            <person name="Jin J."/>
            <person name="Komuniecki R."/>
            <person name="Korf I."/>
            <person name="Kumar S."/>
            <person name="Laney S."/>
            <person name="Li B.W."/>
            <person name="Li W."/>
            <person name="Lindblom T.H."/>
            <person name="Lustigman S."/>
            <person name="Ma D."/>
            <person name="Maina C.V."/>
            <person name="Martin D.M."/>
            <person name="McCarter J.P."/>
            <person name="McReynolds L."/>
            <person name="Mitreva M."/>
            <person name="Nutman T.B."/>
            <person name="Parkinson J."/>
            <person name="Peregrin-Alvarez J.M."/>
            <person name="Poole C."/>
            <person name="Ren Q."/>
            <person name="Saunders L."/>
            <person name="Sluder A.E."/>
            <person name="Smith K."/>
            <person name="Stanke M."/>
            <person name="Unnasch T.R."/>
            <person name="Ware J."/>
            <person name="Wei A.D."/>
            <person name="Weil G."/>
            <person name="Williams D.J."/>
            <person name="Zhang Y."/>
            <person name="Williams S.A."/>
            <person name="Fraser-Liggett C."/>
            <person name="Slatko B."/>
            <person name="Blaxter M.L."/>
            <person name="Scott A.L."/>
        </authorList>
    </citation>
    <scope>NUCLEOTIDE SEQUENCE</scope>
    <source>
        <strain evidence="2">FR3</strain>
    </source>
</reference>
<organism evidence="2">
    <name type="scientific">Brugia malayi</name>
    <name type="common">Filarial nematode worm</name>
    <dbReference type="NCBI Taxonomy" id="6279"/>
    <lineage>
        <taxon>Eukaryota</taxon>
        <taxon>Metazoa</taxon>
        <taxon>Ecdysozoa</taxon>
        <taxon>Nematoda</taxon>
        <taxon>Chromadorea</taxon>
        <taxon>Rhabditida</taxon>
        <taxon>Spirurina</taxon>
        <taxon>Spiruromorpha</taxon>
        <taxon>Filarioidea</taxon>
        <taxon>Onchocercidae</taxon>
        <taxon>Brugia</taxon>
    </lineage>
</organism>
<dbReference type="PANTHER" id="PTHR37437">
    <property type="entry name" value="LIPOCALIN-RELATED PROTEIN-RELATED"/>
    <property type="match status" value="1"/>
</dbReference>
<reference evidence="2" key="2">
    <citation type="submission" date="2012-12" db="EMBL/GenBank/DDBJ databases">
        <authorList>
            <consortium name="WormBase Consortium"/>
            <person name="Ghedin E."/>
            <person name="Paulini M."/>
        </authorList>
    </citation>
    <scope>NUCLEOTIDE SEQUENCE</scope>
    <source>
        <strain evidence="2">FR3</strain>
    </source>
</reference>
<feature type="domain" description="Lipocalin" evidence="1">
    <location>
        <begin position="108"/>
        <end position="291"/>
    </location>
</feature>
<dbReference type="PANTHER" id="PTHR37437:SF5">
    <property type="entry name" value="LIPOCALIN-RELATED PROTEIN"/>
    <property type="match status" value="1"/>
</dbReference>
<dbReference type="Pfam" id="PF24976">
    <property type="entry name" value="Lipocalin_10"/>
    <property type="match status" value="1"/>
</dbReference>
<dbReference type="InterPro" id="IPR056868">
    <property type="entry name" value="Lipocalin_dom_nem"/>
</dbReference>
<accession>A0A1I9GD46</accession>
<proteinExistence type="predicted"/>
<sequence>MAFPSNLDILSAVFIVQCCCPILTQYNNLLDIFGINTGRTGTVSDRIPIDDITRLQKPLPHVTLLDGIPSVPGVIGSFPGIGGCLLRRTPLVNQRSPSLFQNFVRFIPGVQDYLSNLVKTPIVDFNSLMGKYYWVKDCFSYDFFSDELTRHAKIFKNVTEVRNTSVFSTMDSFLVNSPHGTPKMGFGYGIIHSKKVYIYVQEDPCPYQIVITGPKNTESGQYEYIVITNWTKFPLVAMTRDLAQFNANYRNELIQRLRNEGYIYEFSEIIGNWMHEVDWTDCKPLTPTAFISNIINRLIIGL</sequence>
<protein>
    <submittedName>
        <fullName evidence="2">BMA-LPR-7</fullName>
    </submittedName>
</protein>
<dbReference type="AlphaFoldDB" id="A0A1I9GD46"/>
<name>A0A1I9GD46_BRUMA</name>
<dbReference type="EMBL" id="LN856931">
    <property type="protein sequence ID" value="CRZ23919.1"/>
    <property type="molecule type" value="Genomic_DNA"/>
</dbReference>
<gene>
    <name evidence="2" type="primary">Bma-lpr-7</name>
    <name evidence="2" type="ORF">BM_Bm5846</name>
</gene>
<evidence type="ECO:0000259" key="1">
    <source>
        <dbReference type="Pfam" id="PF24976"/>
    </source>
</evidence>
<evidence type="ECO:0000313" key="2">
    <source>
        <dbReference type="EMBL" id="CRZ23919.1"/>
    </source>
</evidence>